<dbReference type="OrthoDB" id="5529263at2"/>
<gene>
    <name evidence="1" type="ORF">FRC96_15005</name>
</gene>
<accession>A0A5C6X520</accession>
<comment type="caution">
    <text evidence="1">The sequence shown here is derived from an EMBL/GenBank/DDBJ whole genome shotgun (WGS) entry which is preliminary data.</text>
</comment>
<dbReference type="Proteomes" id="UP000321046">
    <property type="component" value="Unassembled WGS sequence"/>
</dbReference>
<dbReference type="EMBL" id="VOSL01000059">
    <property type="protein sequence ID" value="TXD33780.1"/>
    <property type="molecule type" value="Genomic_DNA"/>
</dbReference>
<evidence type="ECO:0008006" key="3">
    <source>
        <dbReference type="Google" id="ProtNLM"/>
    </source>
</evidence>
<dbReference type="AlphaFoldDB" id="A0A5C6X520"/>
<name>A0A5C6X520_9DELT</name>
<evidence type="ECO:0000313" key="2">
    <source>
        <dbReference type="Proteomes" id="UP000321046"/>
    </source>
</evidence>
<organism evidence="1 2">
    <name type="scientific">Lujinxingia vulgaris</name>
    <dbReference type="NCBI Taxonomy" id="2600176"/>
    <lineage>
        <taxon>Bacteria</taxon>
        <taxon>Deltaproteobacteria</taxon>
        <taxon>Bradymonadales</taxon>
        <taxon>Lujinxingiaceae</taxon>
        <taxon>Lujinxingia</taxon>
    </lineage>
</organism>
<reference evidence="1 2" key="1">
    <citation type="submission" date="2019-08" db="EMBL/GenBank/DDBJ databases">
        <title>Bradymonadales sp. TMQ2.</title>
        <authorList>
            <person name="Liang Q."/>
        </authorList>
    </citation>
    <scope>NUCLEOTIDE SEQUENCE [LARGE SCALE GENOMIC DNA]</scope>
    <source>
        <strain evidence="1 2">TMQ2</strain>
    </source>
</reference>
<dbReference type="RefSeq" id="WP_146975582.1">
    <property type="nucleotide sequence ID" value="NZ_VOSL01000059.1"/>
</dbReference>
<proteinExistence type="predicted"/>
<sequence>MTRPGLVAPAPLPRPHVLHRLSAALLLAALTTSCGPIEASAPAPVDSDAHWAFYETPVPPEPAEDPYLPPLPDDAAAPLMDEPFVMRLSWEPLIDGPILREDAVDLDLIACMSPLATSFDAPNRLGCTSWRTPENPWPINGDLFFTRAGDNATRHGLIEQVGHPILPGQRTHAAVRYIAGAHTVLARVDVYLHGERVWQYREALMAPGQTWYVALFDWLPHTDTPERFTPLPCLADDANRCARGGLYMDEVPLDLSEHEVEVE</sequence>
<dbReference type="PROSITE" id="PS51257">
    <property type="entry name" value="PROKAR_LIPOPROTEIN"/>
    <property type="match status" value="1"/>
</dbReference>
<protein>
    <recommendedName>
        <fullName evidence="3">Lipoprotein</fullName>
    </recommendedName>
</protein>
<evidence type="ECO:0000313" key="1">
    <source>
        <dbReference type="EMBL" id="TXD33780.1"/>
    </source>
</evidence>